<dbReference type="Proteomes" id="UP000014969">
    <property type="component" value="Unassembled WGS sequence"/>
</dbReference>
<gene>
    <name evidence="1" type="ORF">J108_23695</name>
</gene>
<dbReference type="RefSeq" id="WP_020724508.1">
    <property type="nucleotide sequence ID" value="NZ_ATFQ01000040.1"/>
</dbReference>
<comment type="caution">
    <text evidence="1">The sequence shown here is derived from an EMBL/GenBank/DDBJ whole genome shotgun (WGS) entry which is preliminary data.</text>
</comment>
<proteinExistence type="predicted"/>
<accession>A0A829HLX3</accession>
<sequence length="96" mass="10340">MSLQALSQRLGLPITDSWATATARARAVREWIARNTTTPESALPDTHTYHRLHEARSAIALRGDTQLANHDYTNDGALTAAGTDKLAAIAACILTQ</sequence>
<dbReference type="AlphaFoldDB" id="A0A829HLX3"/>
<reference evidence="1 2" key="1">
    <citation type="journal article" date="2013" name="Genome Announc.">
        <title>Genome Sequence of an Epidemic Isolate of Mycobacterium abscessus subsp. bolletii from Rio de Janeiro, Brazil.</title>
        <authorList>
            <person name="Davidson R.M."/>
            <person name="Reynolds P.R."/>
            <person name="Farias-Hesson E."/>
            <person name="Duarte R.S."/>
            <person name="Jackson M."/>
            <person name="Strong M."/>
        </authorList>
    </citation>
    <scope>NUCLEOTIDE SEQUENCE [LARGE SCALE GENOMIC DNA]</scope>
    <source>
        <strain evidence="1 2">CRM-0020</strain>
    </source>
</reference>
<dbReference type="EMBL" id="ATFQ01000040">
    <property type="protein sequence ID" value="EPQ21017.1"/>
    <property type="molecule type" value="Genomic_DNA"/>
</dbReference>
<name>A0A829HLX3_9MYCO</name>
<organism evidence="1 2">
    <name type="scientific">Mycobacteroides abscessus subsp. bolletii CRM-0020</name>
    <dbReference type="NCBI Taxonomy" id="1306401"/>
    <lineage>
        <taxon>Bacteria</taxon>
        <taxon>Bacillati</taxon>
        <taxon>Actinomycetota</taxon>
        <taxon>Actinomycetes</taxon>
        <taxon>Mycobacteriales</taxon>
        <taxon>Mycobacteriaceae</taxon>
        <taxon>Mycobacteroides</taxon>
        <taxon>Mycobacteroides abscessus</taxon>
    </lineage>
</organism>
<evidence type="ECO:0000313" key="1">
    <source>
        <dbReference type="EMBL" id="EPQ21017.1"/>
    </source>
</evidence>
<evidence type="ECO:0000313" key="2">
    <source>
        <dbReference type="Proteomes" id="UP000014969"/>
    </source>
</evidence>
<protein>
    <submittedName>
        <fullName evidence="1">Uncharacterized protein</fullName>
    </submittedName>
</protein>